<dbReference type="STRING" id="634430.SAMN04488241_102377"/>
<evidence type="ECO:0000313" key="3">
    <source>
        <dbReference type="Proteomes" id="UP000199586"/>
    </source>
</evidence>
<dbReference type="AlphaFoldDB" id="A0A1I5QYM3"/>
<keyword evidence="3" id="KW-1185">Reference proteome</keyword>
<dbReference type="InterPro" id="IPR036390">
    <property type="entry name" value="WH_DNA-bd_sf"/>
</dbReference>
<evidence type="ECO:0000313" key="2">
    <source>
        <dbReference type="EMBL" id="SFP51210.1"/>
    </source>
</evidence>
<dbReference type="SUPFAM" id="SSF46785">
    <property type="entry name" value="Winged helix' DNA-binding domain"/>
    <property type="match status" value="1"/>
</dbReference>
<proteinExistence type="predicted"/>
<protein>
    <submittedName>
        <fullName evidence="2">Helix-turn-helix domain-containing protein</fullName>
    </submittedName>
</protein>
<name>A0A1I5QYM3_9SPHN</name>
<gene>
    <name evidence="2" type="ORF">SAMN04488241_102377</name>
</gene>
<reference evidence="2 3" key="1">
    <citation type="submission" date="2016-10" db="EMBL/GenBank/DDBJ databases">
        <authorList>
            <person name="de Groot N.N."/>
        </authorList>
    </citation>
    <scope>NUCLEOTIDE SEQUENCE [LARGE SCALE GENOMIC DNA]</scope>
    <source>
        <strain evidence="2 3">CGMCC 1.9113</strain>
    </source>
</reference>
<dbReference type="InterPro" id="IPR036388">
    <property type="entry name" value="WH-like_DNA-bd_sf"/>
</dbReference>
<sequence length="147" mass="16267">MEALLDTPASDAPAPSPDEATPITIKEKWQGAVTQGSGFVAVPVALLRLQSKYDLTPTDMLVLINLLAHWWDPARAVYPRSTTIAKRMGVDKRTVQRATQKLENAGLLSRDITEEGRRVFKFDRLVEKLARDVPAAYVIQAQETHGS</sequence>
<feature type="region of interest" description="Disordered" evidence="1">
    <location>
        <begin position="1"/>
        <end position="21"/>
    </location>
</feature>
<dbReference type="OrthoDB" id="7351634at2"/>
<accession>A0A1I5QYM3</accession>
<evidence type="ECO:0000256" key="1">
    <source>
        <dbReference type="SAM" id="MobiDB-lite"/>
    </source>
</evidence>
<dbReference type="Gene3D" id="1.10.10.10">
    <property type="entry name" value="Winged helix-like DNA-binding domain superfamily/Winged helix DNA-binding domain"/>
    <property type="match status" value="1"/>
</dbReference>
<dbReference type="RefSeq" id="WP_093331647.1">
    <property type="nucleotide sequence ID" value="NZ_FOXP01000002.1"/>
</dbReference>
<dbReference type="EMBL" id="FOXP01000002">
    <property type="protein sequence ID" value="SFP51210.1"/>
    <property type="molecule type" value="Genomic_DNA"/>
</dbReference>
<dbReference type="Proteomes" id="UP000199586">
    <property type="component" value="Unassembled WGS sequence"/>
</dbReference>
<organism evidence="2 3">
    <name type="scientific">Sphingomonas rubra</name>
    <dbReference type="NCBI Taxonomy" id="634430"/>
    <lineage>
        <taxon>Bacteria</taxon>
        <taxon>Pseudomonadati</taxon>
        <taxon>Pseudomonadota</taxon>
        <taxon>Alphaproteobacteria</taxon>
        <taxon>Sphingomonadales</taxon>
        <taxon>Sphingomonadaceae</taxon>
        <taxon>Sphingomonas</taxon>
    </lineage>
</organism>
<dbReference type="Pfam" id="PF13730">
    <property type="entry name" value="HTH_36"/>
    <property type="match status" value="1"/>
</dbReference>